<feature type="region of interest" description="Disordered" evidence="1">
    <location>
        <begin position="65"/>
        <end position="106"/>
    </location>
</feature>
<dbReference type="SMART" id="SM01343">
    <property type="entry name" value="FATC"/>
    <property type="match status" value="1"/>
</dbReference>
<evidence type="ECO:0000313" key="3">
    <source>
        <dbReference type="EMBL" id="KHJ78954.1"/>
    </source>
</evidence>
<keyword evidence="4" id="KW-1185">Reference proteome</keyword>
<dbReference type="Proteomes" id="UP000053660">
    <property type="component" value="Unassembled WGS sequence"/>
</dbReference>
<name>A0A0B1S1Z2_OESDE</name>
<dbReference type="GO" id="GO:0031929">
    <property type="term" value="P:TOR signaling"/>
    <property type="evidence" value="ECO:0007669"/>
    <property type="project" value="TreeGrafter"/>
</dbReference>
<dbReference type="PROSITE" id="PS51190">
    <property type="entry name" value="FATC"/>
    <property type="match status" value="1"/>
</dbReference>
<dbReference type="GO" id="GO:0005737">
    <property type="term" value="C:cytoplasm"/>
    <property type="evidence" value="ECO:0007669"/>
    <property type="project" value="TreeGrafter"/>
</dbReference>
<proteinExistence type="predicted"/>
<accession>A0A0B1S1Z2</accession>
<sequence length="232" mass="25900">ERFGAYLKTYRERFSEPLVKAHQLLDAESLDLNACLRYFAVVQNNICDIYLGLLSLNESTQTAHLQSPSALSPNSTKSDTPELPPGFEDTRPHHQQQQEQNAHANSVVRRVRARLEGRIEAADHQKIITPNEQVDILISQATNANLLSLMYEGWTAWNILVALRDECVTAAAAVIVASRHRRENDFVVRRGSVPSRKPSSTTWTLASCTIPVHKPPFGQLCRKSALPILLVG</sequence>
<dbReference type="EMBL" id="KN607810">
    <property type="protein sequence ID" value="KHJ78954.1"/>
    <property type="molecule type" value="Genomic_DNA"/>
</dbReference>
<feature type="non-terminal residue" evidence="3">
    <location>
        <position position="1"/>
    </location>
</feature>
<dbReference type="PANTHER" id="PTHR11139:SF119">
    <property type="entry name" value="SERINE_THREONINE-PROTEIN KINASE SMG1"/>
    <property type="match status" value="1"/>
</dbReference>
<feature type="domain" description="FATC" evidence="2">
    <location>
        <begin position="126"/>
        <end position="158"/>
    </location>
</feature>
<dbReference type="GO" id="GO:0031932">
    <property type="term" value="C:TORC2 complex"/>
    <property type="evidence" value="ECO:0007669"/>
    <property type="project" value="TreeGrafter"/>
</dbReference>
<dbReference type="GO" id="GO:0004674">
    <property type="term" value="F:protein serine/threonine kinase activity"/>
    <property type="evidence" value="ECO:0007669"/>
    <property type="project" value="TreeGrafter"/>
</dbReference>
<dbReference type="GO" id="GO:0016242">
    <property type="term" value="P:negative regulation of macroautophagy"/>
    <property type="evidence" value="ECO:0007669"/>
    <property type="project" value="TreeGrafter"/>
</dbReference>
<dbReference type="Pfam" id="PF02260">
    <property type="entry name" value="FATC"/>
    <property type="match status" value="1"/>
</dbReference>
<dbReference type="GO" id="GO:0031931">
    <property type="term" value="C:TORC1 complex"/>
    <property type="evidence" value="ECO:0007669"/>
    <property type="project" value="TreeGrafter"/>
</dbReference>
<gene>
    <name evidence="3" type="ORF">OESDEN_21416</name>
</gene>
<evidence type="ECO:0000259" key="2">
    <source>
        <dbReference type="PROSITE" id="PS51190"/>
    </source>
</evidence>
<evidence type="ECO:0000256" key="1">
    <source>
        <dbReference type="SAM" id="MobiDB-lite"/>
    </source>
</evidence>
<dbReference type="InterPro" id="IPR003152">
    <property type="entry name" value="FATC_dom"/>
</dbReference>
<reference evidence="3 4" key="1">
    <citation type="submission" date="2014-03" db="EMBL/GenBank/DDBJ databases">
        <title>Draft genome of the hookworm Oesophagostomum dentatum.</title>
        <authorList>
            <person name="Mitreva M."/>
        </authorList>
    </citation>
    <scope>NUCLEOTIDE SEQUENCE [LARGE SCALE GENOMIC DNA]</scope>
    <source>
        <strain evidence="3 4">OD-Hann</strain>
    </source>
</reference>
<organism evidence="3 4">
    <name type="scientific">Oesophagostomum dentatum</name>
    <name type="common">Nodular worm</name>
    <dbReference type="NCBI Taxonomy" id="61180"/>
    <lineage>
        <taxon>Eukaryota</taxon>
        <taxon>Metazoa</taxon>
        <taxon>Ecdysozoa</taxon>
        <taxon>Nematoda</taxon>
        <taxon>Chromadorea</taxon>
        <taxon>Rhabditida</taxon>
        <taxon>Rhabditina</taxon>
        <taxon>Rhabditomorpha</taxon>
        <taxon>Strongyloidea</taxon>
        <taxon>Strongylidae</taxon>
        <taxon>Oesophagostomum</taxon>
    </lineage>
</organism>
<dbReference type="AlphaFoldDB" id="A0A0B1S1Z2"/>
<dbReference type="GO" id="GO:0005634">
    <property type="term" value="C:nucleus"/>
    <property type="evidence" value="ECO:0007669"/>
    <property type="project" value="TreeGrafter"/>
</dbReference>
<dbReference type="OrthoDB" id="10012281at2759"/>
<evidence type="ECO:0000313" key="4">
    <source>
        <dbReference type="Proteomes" id="UP000053660"/>
    </source>
</evidence>
<dbReference type="InterPro" id="IPR050517">
    <property type="entry name" value="DDR_Repair_Kinase"/>
</dbReference>
<dbReference type="PANTHER" id="PTHR11139">
    <property type="entry name" value="ATAXIA TELANGIECTASIA MUTATED ATM -RELATED"/>
    <property type="match status" value="1"/>
</dbReference>
<protein>
    <submittedName>
        <fullName evidence="3">FATC domain protein</fullName>
    </submittedName>
</protein>
<feature type="compositionally biased region" description="Low complexity" evidence="1">
    <location>
        <begin position="95"/>
        <end position="105"/>
    </location>
</feature>
<feature type="compositionally biased region" description="Polar residues" evidence="1">
    <location>
        <begin position="65"/>
        <end position="78"/>
    </location>
</feature>